<keyword evidence="3 5" id="KW-1133">Transmembrane helix</keyword>
<dbReference type="GO" id="GO:0005385">
    <property type="term" value="F:zinc ion transmembrane transporter activity"/>
    <property type="evidence" value="ECO:0007669"/>
    <property type="project" value="TreeGrafter"/>
</dbReference>
<evidence type="ECO:0000259" key="6">
    <source>
        <dbReference type="Pfam" id="PF01545"/>
    </source>
</evidence>
<reference evidence="8" key="1">
    <citation type="submission" date="2016-10" db="EMBL/GenBank/DDBJ databases">
        <authorList>
            <person name="Varghese N."/>
            <person name="Submissions S."/>
        </authorList>
    </citation>
    <scope>NUCLEOTIDE SEQUENCE [LARGE SCALE GENOMIC DNA]</scope>
    <source>
        <strain evidence="8">DSM 16108</strain>
    </source>
</reference>
<dbReference type="RefSeq" id="WP_245750940.1">
    <property type="nucleotide sequence ID" value="NZ_FOSJ01000019.1"/>
</dbReference>
<dbReference type="PANTHER" id="PTHR11562">
    <property type="entry name" value="CATION EFFLUX PROTEIN/ ZINC TRANSPORTER"/>
    <property type="match status" value="1"/>
</dbReference>
<organism evidence="7 8">
    <name type="scientific">Marinilactibacillus piezotolerans</name>
    <dbReference type="NCBI Taxonomy" id="258723"/>
    <lineage>
        <taxon>Bacteria</taxon>
        <taxon>Bacillati</taxon>
        <taxon>Bacillota</taxon>
        <taxon>Bacilli</taxon>
        <taxon>Lactobacillales</taxon>
        <taxon>Carnobacteriaceae</taxon>
        <taxon>Marinilactibacillus</taxon>
    </lineage>
</organism>
<gene>
    <name evidence="7" type="ORF">SAMN04488569_101916</name>
</gene>
<keyword evidence="4 5" id="KW-0472">Membrane</keyword>
<feature type="transmembrane region" description="Helical" evidence="5">
    <location>
        <begin position="122"/>
        <end position="143"/>
    </location>
</feature>
<dbReference type="InterPro" id="IPR027469">
    <property type="entry name" value="Cation_efflux_TMD_sf"/>
</dbReference>
<dbReference type="SUPFAM" id="SSF161111">
    <property type="entry name" value="Cation efflux protein transmembrane domain-like"/>
    <property type="match status" value="1"/>
</dbReference>
<evidence type="ECO:0000256" key="3">
    <source>
        <dbReference type="ARBA" id="ARBA00022989"/>
    </source>
</evidence>
<feature type="transmembrane region" description="Helical" evidence="5">
    <location>
        <begin position="182"/>
        <end position="199"/>
    </location>
</feature>
<evidence type="ECO:0000256" key="2">
    <source>
        <dbReference type="ARBA" id="ARBA00022692"/>
    </source>
</evidence>
<dbReference type="InterPro" id="IPR058533">
    <property type="entry name" value="Cation_efflux_TM"/>
</dbReference>
<evidence type="ECO:0000313" key="7">
    <source>
        <dbReference type="EMBL" id="SFK26550.1"/>
    </source>
</evidence>
<accession>A0A1I3Y4A2</accession>
<dbReference type="EMBL" id="FOSJ01000019">
    <property type="protein sequence ID" value="SFK26550.1"/>
    <property type="molecule type" value="Genomic_DNA"/>
</dbReference>
<evidence type="ECO:0000313" key="8">
    <source>
        <dbReference type="Proteomes" id="UP000199589"/>
    </source>
</evidence>
<evidence type="ECO:0000256" key="4">
    <source>
        <dbReference type="ARBA" id="ARBA00023136"/>
    </source>
</evidence>
<keyword evidence="8" id="KW-1185">Reference proteome</keyword>
<keyword evidence="2 5" id="KW-0812">Transmembrane</keyword>
<dbReference type="Pfam" id="PF01545">
    <property type="entry name" value="Cation_efflux"/>
    <property type="match status" value="1"/>
</dbReference>
<dbReference type="GO" id="GO:0005886">
    <property type="term" value="C:plasma membrane"/>
    <property type="evidence" value="ECO:0007669"/>
    <property type="project" value="TreeGrafter"/>
</dbReference>
<name>A0A1I3Y4A2_9LACT</name>
<feature type="domain" description="Cation efflux protein transmembrane" evidence="6">
    <location>
        <begin position="26"/>
        <end position="212"/>
    </location>
</feature>
<dbReference type="Proteomes" id="UP000199589">
    <property type="component" value="Unassembled WGS sequence"/>
</dbReference>
<dbReference type="NCBIfam" id="TIGR01297">
    <property type="entry name" value="CDF"/>
    <property type="match status" value="1"/>
</dbReference>
<dbReference type="InterPro" id="IPR050681">
    <property type="entry name" value="CDF/SLC30A"/>
</dbReference>
<dbReference type="Gene3D" id="1.20.1510.10">
    <property type="entry name" value="Cation efflux protein transmembrane domain"/>
    <property type="match status" value="1"/>
</dbReference>
<dbReference type="AlphaFoldDB" id="A0A1I3Y4A2"/>
<dbReference type="InterPro" id="IPR002524">
    <property type="entry name" value="Cation_efflux"/>
</dbReference>
<evidence type="ECO:0000256" key="5">
    <source>
        <dbReference type="SAM" id="Phobius"/>
    </source>
</evidence>
<protein>
    <submittedName>
        <fullName evidence="7">Cobalt-zinc-cadmium efflux system protein</fullName>
    </submittedName>
</protein>
<dbReference type="PANTHER" id="PTHR11562:SF17">
    <property type="entry name" value="RE54080P-RELATED"/>
    <property type="match status" value="1"/>
</dbReference>
<sequence length="301" mass="33643">MPIQNKNNHDSHFTTKNDKIVKNIGIVFILNLVFSGLEFIFGFIFNSSAILSDAVHDLGDSVSVGLALFFQKYSTKKSNDKFSFGYQRFSLLGALITAVVLLAGSILVAFRSVPLLFDPQPVNSSGMLWISIFAIAINGYAAWLMSKGKSKNESFLNLHMLEDVLGWIGVLLASIIMEFSNLYILDPILSIGIAIYIFVQAVPKFYNTLTIFLESVPKGVDLNELEKNILAIEEIDDFSHFHFWSIDGQENAFSVTLLVSSENMGDASKIKTQVRNQLQDYNVTHSTIELVTDKEDLRKHS</sequence>
<feature type="transmembrane region" description="Helical" evidence="5">
    <location>
        <begin position="20"/>
        <end position="44"/>
    </location>
</feature>
<feature type="transmembrane region" description="Helical" evidence="5">
    <location>
        <begin position="155"/>
        <end position="176"/>
    </location>
</feature>
<evidence type="ECO:0000256" key="1">
    <source>
        <dbReference type="ARBA" id="ARBA00004141"/>
    </source>
</evidence>
<feature type="transmembrane region" description="Helical" evidence="5">
    <location>
        <begin position="91"/>
        <end position="110"/>
    </location>
</feature>
<comment type="subcellular location">
    <subcellularLocation>
        <location evidence="1">Membrane</location>
        <topology evidence="1">Multi-pass membrane protein</topology>
    </subcellularLocation>
</comment>
<proteinExistence type="predicted"/>